<dbReference type="AlphaFoldDB" id="A0A1M7R8K4"/>
<protein>
    <recommendedName>
        <fullName evidence="2">Alpha/beta hydrolase domain-containing protein</fullName>
    </recommendedName>
</protein>
<keyword evidence="4" id="KW-1185">Reference proteome</keyword>
<dbReference type="STRING" id="134849.SAMN05443668_108220"/>
<name>A0A1M7R8K4_9ACTN</name>
<dbReference type="Pfam" id="PF20091">
    <property type="entry name" value="Abhydrolase_10"/>
    <property type="match status" value="1"/>
</dbReference>
<evidence type="ECO:0000256" key="1">
    <source>
        <dbReference type="SAM" id="SignalP"/>
    </source>
</evidence>
<reference evidence="3 4" key="1">
    <citation type="submission" date="2016-11" db="EMBL/GenBank/DDBJ databases">
        <authorList>
            <person name="Jaros S."/>
            <person name="Januszkiewicz K."/>
            <person name="Wedrychowicz H."/>
        </authorList>
    </citation>
    <scope>NUCLEOTIDE SEQUENCE [LARGE SCALE GENOMIC DNA]</scope>
    <source>
        <strain evidence="3 4">DSM 46144</strain>
    </source>
</reference>
<dbReference type="InterPro" id="IPR045394">
    <property type="entry name" value="Abhydrolase_dom"/>
</dbReference>
<evidence type="ECO:0000313" key="4">
    <source>
        <dbReference type="Proteomes" id="UP000184440"/>
    </source>
</evidence>
<feature type="chain" id="PRO_5012319772" description="Alpha/beta hydrolase domain-containing protein" evidence="1">
    <location>
        <begin position="30"/>
        <end position="462"/>
    </location>
</feature>
<feature type="signal peptide" evidence="1">
    <location>
        <begin position="1"/>
        <end position="29"/>
    </location>
</feature>
<organism evidence="3 4">
    <name type="scientific">Cryptosporangium aurantiacum</name>
    <dbReference type="NCBI Taxonomy" id="134849"/>
    <lineage>
        <taxon>Bacteria</taxon>
        <taxon>Bacillati</taxon>
        <taxon>Actinomycetota</taxon>
        <taxon>Actinomycetes</taxon>
        <taxon>Cryptosporangiales</taxon>
        <taxon>Cryptosporangiaceae</taxon>
        <taxon>Cryptosporangium</taxon>
    </lineage>
</organism>
<sequence length="462" mass="49409">MAAPRKRRWYGVLILMALVAAGLHAPAHAVETPTLTLIPADLGKGIQGRVSPTAQDLPALGYTEEEYKVKGTATSYTADGSLGGDGKWNVKPASQAPYTTRIVVRRPTNPAKFNGTVVVEWVNVSFGVDIPVEFGQSWEEFVREGYAYVGVSAQKVGIDKLKSYDPVRYPDVTTPGDAASYDIFSQAAKAAGQHLKAERLIASGHSQSALRLVTYANAIQPRDKVFDGFLIHGRSTGSAELASGQTTPLVSNIRSDLGVPTLQVQSETDTIVYSVSRQPDAANLRTWEVAGTAHGDQYLTESLDKVNAREKIIDNGNPVRCDKPLNSMPAHYVHNAAYHALNQWIRTKTPAPRAPVIAGLPVLLERDADQNVKGGIRLPDIEAPIASYGPTNSGGNVAGACLLLGTTTAFDAAKLRSRYPTHADYVAKYTAAAAKARDAGFLRPADYTAAVEAAKARPIPPA</sequence>
<accession>A0A1M7R8K4</accession>
<proteinExistence type="predicted"/>
<dbReference type="EMBL" id="FRCS01000008">
    <property type="protein sequence ID" value="SHN42470.1"/>
    <property type="molecule type" value="Genomic_DNA"/>
</dbReference>
<dbReference type="RefSeq" id="WP_073260457.1">
    <property type="nucleotide sequence ID" value="NZ_FRCS01000008.1"/>
</dbReference>
<dbReference type="SUPFAM" id="SSF53474">
    <property type="entry name" value="alpha/beta-Hydrolases"/>
    <property type="match status" value="1"/>
</dbReference>
<keyword evidence="1" id="KW-0732">Signal</keyword>
<evidence type="ECO:0000313" key="3">
    <source>
        <dbReference type="EMBL" id="SHN42470.1"/>
    </source>
</evidence>
<gene>
    <name evidence="3" type="ORF">SAMN05443668_108220</name>
</gene>
<feature type="domain" description="Alpha/beta hydrolase" evidence="2">
    <location>
        <begin position="48"/>
        <end position="451"/>
    </location>
</feature>
<dbReference type="InterPro" id="IPR029058">
    <property type="entry name" value="AB_hydrolase_fold"/>
</dbReference>
<dbReference type="Proteomes" id="UP000184440">
    <property type="component" value="Unassembled WGS sequence"/>
</dbReference>
<dbReference type="OrthoDB" id="1971292at2"/>
<evidence type="ECO:0000259" key="2">
    <source>
        <dbReference type="Pfam" id="PF20091"/>
    </source>
</evidence>